<reference evidence="2 3" key="1">
    <citation type="journal article" date="2019" name="Environ. Microbiol.">
        <title>Species interactions and distinct microbial communities in high Arctic permafrost affected cryosols are associated with the CH4 and CO2 gas fluxes.</title>
        <authorList>
            <person name="Altshuler I."/>
            <person name="Hamel J."/>
            <person name="Turney S."/>
            <person name="Magnuson E."/>
            <person name="Levesque R."/>
            <person name="Greer C."/>
            <person name="Whyte L.G."/>
        </authorList>
    </citation>
    <scope>NUCLEOTIDE SEQUENCE [LARGE SCALE GENOMIC DNA]</scope>
    <source>
        <strain evidence="2 3">E6.1</strain>
    </source>
</reference>
<dbReference type="InterPro" id="IPR036188">
    <property type="entry name" value="FAD/NAD-bd_sf"/>
</dbReference>
<accession>A0A502FJ82</accession>
<dbReference type="EMBL" id="RCZC01000007">
    <property type="protein sequence ID" value="TPG49481.1"/>
    <property type="molecule type" value="Genomic_DNA"/>
</dbReference>
<dbReference type="AlphaFoldDB" id="A0A502FJ82"/>
<dbReference type="PANTHER" id="PTHR40254:SF1">
    <property type="entry name" value="BLR0577 PROTEIN"/>
    <property type="match status" value="1"/>
</dbReference>
<protein>
    <submittedName>
        <fullName evidence="2">FAD-dependent oxidoreductase</fullName>
    </submittedName>
</protein>
<dbReference type="OrthoDB" id="101972at2"/>
<evidence type="ECO:0000313" key="3">
    <source>
        <dbReference type="Proteomes" id="UP000319931"/>
    </source>
</evidence>
<keyword evidence="3" id="KW-1185">Reference proteome</keyword>
<evidence type="ECO:0000259" key="1">
    <source>
        <dbReference type="Pfam" id="PF13454"/>
    </source>
</evidence>
<proteinExistence type="predicted"/>
<dbReference type="InterPro" id="IPR052189">
    <property type="entry name" value="L-asp_N-monooxygenase_NS-form"/>
</dbReference>
<dbReference type="Gene3D" id="3.50.50.60">
    <property type="entry name" value="FAD/NAD(P)-binding domain"/>
    <property type="match status" value="1"/>
</dbReference>
<dbReference type="Proteomes" id="UP000319931">
    <property type="component" value="Unassembled WGS sequence"/>
</dbReference>
<organism evidence="2 3">
    <name type="scientific">Sphingomonas glacialis</name>
    <dbReference type="NCBI Taxonomy" id="658225"/>
    <lineage>
        <taxon>Bacteria</taxon>
        <taxon>Pseudomonadati</taxon>
        <taxon>Pseudomonadota</taxon>
        <taxon>Alphaproteobacteria</taxon>
        <taxon>Sphingomonadales</taxon>
        <taxon>Sphingomonadaceae</taxon>
        <taxon>Sphingomonas</taxon>
    </lineage>
</organism>
<comment type="caution">
    <text evidence="2">The sequence shown here is derived from an EMBL/GenBank/DDBJ whole genome shotgun (WGS) entry which is preliminary data.</text>
</comment>
<dbReference type="InterPro" id="IPR038732">
    <property type="entry name" value="HpyO/CreE_NAD-binding"/>
</dbReference>
<dbReference type="RefSeq" id="WP_140851913.1">
    <property type="nucleotide sequence ID" value="NZ_RCZC01000007.1"/>
</dbReference>
<dbReference type="PANTHER" id="PTHR40254">
    <property type="entry name" value="BLR0577 PROTEIN"/>
    <property type="match status" value="1"/>
</dbReference>
<feature type="domain" description="FAD-dependent urate hydroxylase HpyO/Asp monooxygenase CreE-like FAD/NAD(P)-binding" evidence="1">
    <location>
        <begin position="6"/>
        <end position="148"/>
    </location>
</feature>
<evidence type="ECO:0000313" key="2">
    <source>
        <dbReference type="EMBL" id="TPG49481.1"/>
    </source>
</evidence>
<sequence>MIEHVAIVGAGFSGSLAAINLVRHDGPRATLIDRQADPGTGLAYGAAHPTHLLNVRAANMSAFPDDPSHFVGWLAARGLAAGPQTFVPRLVYGDYLRDLLDQAAADHPDRLRIVRGEVVDLVETDGVRVVLADGSEVEADAAVLAVGNLAPHTPAGIAPEALPSACYAGNCWDPAATEGLGADDTVMVLGTGLTMVDIALLFEAKGFAGRILAVSRRGLLPHAHAAPGAPFVAIKDRPAPVLSALVRTLRTRAAEIGWRSAIDELRPFTQDMWRAASPAERARFIRHARPWWDIHRHRLAPDVAARLAALRSSGRLEIVAGKIEATEAGPDGVAVRWRPRGADAAEQRVVQRIINCTGPQGDLARAREPVLQALVTRGVIRPDPARLGIDVDAQMRTLGADGAANERIFAIGPMTRGAFWEIVAVPDIRGQAWTLARRVSNAHWVAEGL</sequence>
<dbReference type="Pfam" id="PF13454">
    <property type="entry name" value="NAD_binding_9"/>
    <property type="match status" value="1"/>
</dbReference>
<name>A0A502FJ82_9SPHN</name>
<dbReference type="SUPFAM" id="SSF51905">
    <property type="entry name" value="FAD/NAD(P)-binding domain"/>
    <property type="match status" value="1"/>
</dbReference>
<gene>
    <name evidence="2" type="ORF">EAH76_18720</name>
</gene>